<evidence type="ECO:0000256" key="6">
    <source>
        <dbReference type="ARBA" id="ARBA00023136"/>
    </source>
</evidence>
<keyword evidence="5 7" id="KW-1133">Transmembrane helix</keyword>
<evidence type="ECO:0000256" key="7">
    <source>
        <dbReference type="SAM" id="Phobius"/>
    </source>
</evidence>
<comment type="subcellular location">
    <subcellularLocation>
        <location evidence="1">Cell membrane</location>
        <topology evidence="1">Multi-pass membrane protein</topology>
    </subcellularLocation>
</comment>
<feature type="transmembrane region" description="Helical" evidence="7">
    <location>
        <begin position="12"/>
        <end position="30"/>
    </location>
</feature>
<accession>A0ABX6TC39</accession>
<evidence type="ECO:0000256" key="1">
    <source>
        <dbReference type="ARBA" id="ARBA00004651"/>
    </source>
</evidence>
<keyword evidence="4 7" id="KW-0812">Transmembrane</keyword>
<evidence type="ECO:0000256" key="5">
    <source>
        <dbReference type="ARBA" id="ARBA00022989"/>
    </source>
</evidence>
<evidence type="ECO:0000313" key="9">
    <source>
        <dbReference type="Proteomes" id="UP000516439"/>
    </source>
</evidence>
<organism evidence="8 9">
    <name type="scientific">Pedobacter riviphilus</name>
    <dbReference type="NCBI Taxonomy" id="2766984"/>
    <lineage>
        <taxon>Bacteria</taxon>
        <taxon>Pseudomonadati</taxon>
        <taxon>Bacteroidota</taxon>
        <taxon>Sphingobacteriia</taxon>
        <taxon>Sphingobacteriales</taxon>
        <taxon>Sphingobacteriaceae</taxon>
        <taxon>Pedobacter</taxon>
    </lineage>
</organism>
<dbReference type="RefSeq" id="WP_190326275.1">
    <property type="nucleotide sequence ID" value="NZ_CP061171.1"/>
</dbReference>
<dbReference type="Pfam" id="PF07681">
    <property type="entry name" value="DoxX"/>
    <property type="match status" value="1"/>
</dbReference>
<name>A0ABX6TC39_9SPHI</name>
<dbReference type="PANTHER" id="PTHR33452">
    <property type="entry name" value="OXIDOREDUCTASE CATD-RELATED"/>
    <property type="match status" value="1"/>
</dbReference>
<evidence type="ECO:0000256" key="4">
    <source>
        <dbReference type="ARBA" id="ARBA00022692"/>
    </source>
</evidence>
<reference evidence="8 9" key="1">
    <citation type="submission" date="2020-09" db="EMBL/GenBank/DDBJ databases">
        <title>Pedobacter sp. SW-16 isolated from soil near Yeocheon.</title>
        <authorList>
            <person name="Im H.S."/>
            <person name="Joung Y."/>
            <person name="Lee S.-S."/>
        </authorList>
    </citation>
    <scope>NUCLEOTIDE SEQUENCE [LARGE SCALE GENOMIC DNA]</scope>
    <source>
        <strain evidence="8 9">SW-16</strain>
    </source>
</reference>
<proteinExistence type="inferred from homology"/>
<sequence length="140" mass="15555">MNAKNLKIGYAILRISIAIILLSHSILGMFDGGINDFGNFYLNKNGFAPFGVAIAWIIKLSHIVCAVLLIMNKYIRLAYFATIFVLIMGIIMVHFKEGWFVVGGGRNGMEYNFVLICVLTAIMFLNAALNDTAQKSKTEK</sequence>
<evidence type="ECO:0000313" key="8">
    <source>
        <dbReference type="EMBL" id="QNR83039.1"/>
    </source>
</evidence>
<dbReference type="InterPro" id="IPR051907">
    <property type="entry name" value="DoxX-like_oxidoreductase"/>
</dbReference>
<feature type="transmembrane region" description="Helical" evidence="7">
    <location>
        <begin position="50"/>
        <end position="70"/>
    </location>
</feature>
<dbReference type="EMBL" id="CP061171">
    <property type="protein sequence ID" value="QNR83039.1"/>
    <property type="molecule type" value="Genomic_DNA"/>
</dbReference>
<keyword evidence="3" id="KW-1003">Cell membrane</keyword>
<feature type="transmembrane region" description="Helical" evidence="7">
    <location>
        <begin position="111"/>
        <end position="129"/>
    </location>
</feature>
<evidence type="ECO:0000256" key="2">
    <source>
        <dbReference type="ARBA" id="ARBA00006679"/>
    </source>
</evidence>
<feature type="transmembrane region" description="Helical" evidence="7">
    <location>
        <begin position="77"/>
        <end position="95"/>
    </location>
</feature>
<gene>
    <name evidence="8" type="ORF">H9N25_13755</name>
</gene>
<dbReference type="InterPro" id="IPR032808">
    <property type="entry name" value="DoxX"/>
</dbReference>
<keyword evidence="6 7" id="KW-0472">Membrane</keyword>
<evidence type="ECO:0000256" key="3">
    <source>
        <dbReference type="ARBA" id="ARBA00022475"/>
    </source>
</evidence>
<protein>
    <submittedName>
        <fullName evidence="8">DoxX family membrane protein</fullName>
    </submittedName>
</protein>
<dbReference type="PANTHER" id="PTHR33452:SF1">
    <property type="entry name" value="INNER MEMBRANE PROTEIN YPHA-RELATED"/>
    <property type="match status" value="1"/>
</dbReference>
<comment type="similarity">
    <text evidence="2">Belongs to the DoxX family.</text>
</comment>
<keyword evidence="9" id="KW-1185">Reference proteome</keyword>
<dbReference type="Proteomes" id="UP000516439">
    <property type="component" value="Chromosome"/>
</dbReference>